<reference evidence="3" key="1">
    <citation type="submission" date="2018-04" db="EMBL/GenBank/DDBJ databases">
        <authorList>
            <person name="Cornet L."/>
        </authorList>
    </citation>
    <scope>NUCLEOTIDE SEQUENCE [LARGE SCALE GENOMIC DNA]</scope>
</reference>
<dbReference type="Proteomes" id="UP000249081">
    <property type="component" value="Unassembled WGS sequence"/>
</dbReference>
<organism evidence="2 3">
    <name type="scientific">Shackletoniella antarctica</name>
    <dbReference type="NCBI Taxonomy" id="268115"/>
    <lineage>
        <taxon>Bacteria</taxon>
        <taxon>Bacillati</taxon>
        <taxon>Cyanobacteriota</taxon>
        <taxon>Cyanophyceae</taxon>
        <taxon>Oculatellales</taxon>
        <taxon>Oculatellaceae</taxon>
        <taxon>Shackletoniella</taxon>
    </lineage>
</organism>
<dbReference type="AlphaFoldDB" id="A0A2W4WJ28"/>
<feature type="region of interest" description="Disordered" evidence="1">
    <location>
        <begin position="101"/>
        <end position="175"/>
    </location>
</feature>
<proteinExistence type="predicted"/>
<feature type="compositionally biased region" description="Pro residues" evidence="1">
    <location>
        <begin position="135"/>
        <end position="161"/>
    </location>
</feature>
<gene>
    <name evidence="2" type="ORF">DCF17_06030</name>
</gene>
<evidence type="ECO:0000313" key="3">
    <source>
        <dbReference type="Proteomes" id="UP000249081"/>
    </source>
</evidence>
<accession>A0A2W4WJ28</accession>
<comment type="caution">
    <text evidence="2">The sequence shown here is derived from an EMBL/GenBank/DDBJ whole genome shotgun (WGS) entry which is preliminary data.</text>
</comment>
<evidence type="ECO:0000256" key="1">
    <source>
        <dbReference type="SAM" id="MobiDB-lite"/>
    </source>
</evidence>
<evidence type="ECO:0000313" key="2">
    <source>
        <dbReference type="EMBL" id="PZO43197.1"/>
    </source>
</evidence>
<dbReference type="EMBL" id="QBMN01000029">
    <property type="protein sequence ID" value="PZO43197.1"/>
    <property type="molecule type" value="Genomic_DNA"/>
</dbReference>
<name>A0A2W4WJ28_9CYAN</name>
<protein>
    <submittedName>
        <fullName evidence="2">Uncharacterized protein</fullName>
    </submittedName>
</protein>
<sequence length="250" mass="26665">MLSSLLTQFRHRYPQGNLTSDLLTIHDGLYLVRVCAGAEGVTLACGLSAHATLEQAEDLATTRALERLGLTTSESPRVAAPAAIVQAQPPAAAAPLALVPKQHAPDQSQLAADGPPTLNEPSKATPPGLEYEPSWPDPEPPPIALATPPPSAPPDSAPPDNLPNLPDLPDVPDDFDNDLMNFGAGPVASVDLSDIIAQTDVELQRLGWDVNQGREFLEKTYGKRSRHDLTDDELLEFLLYLETQSPPSAP</sequence>
<reference evidence="2 3" key="2">
    <citation type="submission" date="2018-06" db="EMBL/GenBank/DDBJ databases">
        <title>Metagenomic assembly of (sub)arctic Cyanobacteria and their associated microbiome from non-axenic cultures.</title>
        <authorList>
            <person name="Baurain D."/>
        </authorList>
    </citation>
    <scope>NUCLEOTIDE SEQUENCE [LARGE SCALE GENOMIC DNA]</scope>
    <source>
        <strain evidence="2">ULC041bin1</strain>
    </source>
</reference>